<accession>K6VVQ4</accession>
<dbReference type="AlphaFoldDB" id="K6VVQ4"/>
<keyword evidence="2" id="KW-1185">Reference proteome</keyword>
<dbReference type="OrthoDB" id="4149797at2"/>
<evidence type="ECO:0000313" key="1">
    <source>
        <dbReference type="EMBL" id="GAB90980.1"/>
    </source>
</evidence>
<protein>
    <recommendedName>
        <fullName evidence="3">CYTH domain-containing protein</fullName>
    </recommendedName>
</protein>
<evidence type="ECO:0000313" key="2">
    <source>
        <dbReference type="Proteomes" id="UP000008363"/>
    </source>
</evidence>
<dbReference type="RefSeq" id="WP_006334193.1">
    <property type="nucleotide sequence ID" value="NZ_BAHC01000120.1"/>
</dbReference>
<proteinExistence type="predicted"/>
<dbReference type="Proteomes" id="UP000008363">
    <property type="component" value="Unassembled WGS sequence"/>
</dbReference>
<comment type="caution">
    <text evidence="1">The sequence shown here is derived from an EMBL/GenBank/DDBJ whole genome shotgun (WGS) entry which is preliminary data.</text>
</comment>
<dbReference type="eggNOG" id="ENOG5033EA3">
    <property type="taxonomic scope" value="Bacteria"/>
</dbReference>
<sequence>MLPPIEIKINIDAEVPRALSVLECPPEEGRRRSIWFAEARTAAAERALPLLSGHLIIRLRSGDRDDLTVKLRPCSLEGLAPRWRRPFDDRDFSYRVESDWSGSQHVLAASAVSRRPPGSLARAMQSGTDPAQVLDPAQRQFLVTCTPGGVPIDHLVPLGPIVSTTWSGIPLAGHTVDLERWTVDGLDLLEISAQIRASPGESIEAFELRADDERSRLESFFRGHRLQPSVEDTKTRRVLSVLVREHSRPTNQPPMRDTPMP</sequence>
<evidence type="ECO:0008006" key="3">
    <source>
        <dbReference type="Google" id="ProtNLM"/>
    </source>
</evidence>
<reference evidence="1 2" key="1">
    <citation type="submission" date="2012-08" db="EMBL/GenBank/DDBJ databases">
        <title>Whole genome shotgun sequence of Gordonia rhizosphera NBRC 16068.</title>
        <authorList>
            <person name="Takarada H."/>
            <person name="Isaki S."/>
            <person name="Hosoyama A."/>
            <person name="Tsuchikane K."/>
            <person name="Katsumata H."/>
            <person name="Baba S."/>
            <person name="Ohji S."/>
            <person name="Yamazaki S."/>
            <person name="Fujita N."/>
        </authorList>
    </citation>
    <scope>NUCLEOTIDE SEQUENCE [LARGE SCALE GENOMIC DNA]</scope>
    <source>
        <strain evidence="1 2">NBRC 16068</strain>
    </source>
</reference>
<dbReference type="EMBL" id="BAHC01000120">
    <property type="protein sequence ID" value="GAB90980.1"/>
    <property type="molecule type" value="Genomic_DNA"/>
</dbReference>
<dbReference type="STRING" id="1108045.GORHZ_120_00360"/>
<name>K6VVQ4_9ACTN</name>
<gene>
    <name evidence="1" type="ORF">GORHZ_120_00360</name>
</gene>
<organism evidence="1 2">
    <name type="scientific">Gordonia rhizosphera NBRC 16068</name>
    <dbReference type="NCBI Taxonomy" id="1108045"/>
    <lineage>
        <taxon>Bacteria</taxon>
        <taxon>Bacillati</taxon>
        <taxon>Actinomycetota</taxon>
        <taxon>Actinomycetes</taxon>
        <taxon>Mycobacteriales</taxon>
        <taxon>Gordoniaceae</taxon>
        <taxon>Gordonia</taxon>
    </lineage>
</organism>